<keyword evidence="2" id="KW-0732">Signal</keyword>
<comment type="caution">
    <text evidence="3">The sequence shown here is derived from an EMBL/GenBank/DDBJ whole genome shotgun (WGS) entry which is preliminary data.</text>
</comment>
<dbReference type="PROSITE" id="PS51257">
    <property type="entry name" value="PROKAR_LIPOPROTEIN"/>
    <property type="match status" value="1"/>
</dbReference>
<dbReference type="Proteomes" id="UP000603352">
    <property type="component" value="Unassembled WGS sequence"/>
</dbReference>
<reference evidence="4" key="1">
    <citation type="journal article" date="2019" name="Int. J. Syst. Evol. Microbiol.">
        <title>The Global Catalogue of Microorganisms (GCM) 10K type strain sequencing project: providing services to taxonomists for standard genome sequencing and annotation.</title>
        <authorList>
            <consortium name="The Broad Institute Genomics Platform"/>
            <consortium name="The Broad Institute Genome Sequencing Center for Infectious Disease"/>
            <person name="Wu L."/>
            <person name="Ma J."/>
        </authorList>
    </citation>
    <scope>NUCLEOTIDE SEQUENCE [LARGE SCALE GENOMIC DNA]</scope>
    <source>
        <strain evidence="4">CGMCC 1.10188</strain>
    </source>
</reference>
<evidence type="ECO:0000256" key="2">
    <source>
        <dbReference type="SAM" id="SignalP"/>
    </source>
</evidence>
<gene>
    <name evidence="3" type="ORF">GCM10011505_42450</name>
</gene>
<evidence type="ECO:0000313" key="4">
    <source>
        <dbReference type="Proteomes" id="UP000603352"/>
    </source>
</evidence>
<evidence type="ECO:0000313" key="3">
    <source>
        <dbReference type="EMBL" id="GGB57056.1"/>
    </source>
</evidence>
<evidence type="ECO:0008006" key="5">
    <source>
        <dbReference type="Google" id="ProtNLM"/>
    </source>
</evidence>
<dbReference type="EMBL" id="BMDZ01000069">
    <property type="protein sequence ID" value="GGB57056.1"/>
    <property type="molecule type" value="Genomic_DNA"/>
</dbReference>
<proteinExistence type="predicted"/>
<protein>
    <recommendedName>
        <fullName evidence="5">SHOCT domain-containing protein</fullName>
    </recommendedName>
</protein>
<evidence type="ECO:0000256" key="1">
    <source>
        <dbReference type="SAM" id="MobiDB-lite"/>
    </source>
</evidence>
<accession>A0ABQ1J2H5</accession>
<dbReference type="RefSeq" id="WP_188581668.1">
    <property type="nucleotide sequence ID" value="NZ_BMDZ01000069.1"/>
</dbReference>
<sequence length="232" mass="23933">MRVLRIAAVVALAAASAACASITAGSTQSIAVQTSPEAGAQCELRNDKGAWTIPSTPGSTSISKSYDDMTIVCSTPTGWNGSTSIRSETAGAAFGNIIAGGLIGAAVDMSSGAAYLYPSSAIVMMTRQPEPKADTPAPEPKADTSAPEPKADTPAAVPVLGMTLVDDAPAKPATEIPVSLLPTAGQARAAEAARGDARILAERLSELDDLYRRGVIDAEYFARRRVMLLEQR</sequence>
<feature type="signal peptide" evidence="2">
    <location>
        <begin position="1"/>
        <end position="20"/>
    </location>
</feature>
<name>A0ABQ1J2H5_9PROT</name>
<feature type="chain" id="PRO_5046062940" description="SHOCT domain-containing protein" evidence="2">
    <location>
        <begin position="21"/>
        <end position="232"/>
    </location>
</feature>
<feature type="region of interest" description="Disordered" evidence="1">
    <location>
        <begin position="129"/>
        <end position="152"/>
    </location>
</feature>
<organism evidence="3 4">
    <name type="scientific">Tistrella bauzanensis</name>
    <dbReference type="NCBI Taxonomy" id="657419"/>
    <lineage>
        <taxon>Bacteria</taxon>
        <taxon>Pseudomonadati</taxon>
        <taxon>Pseudomonadota</taxon>
        <taxon>Alphaproteobacteria</taxon>
        <taxon>Geminicoccales</taxon>
        <taxon>Geminicoccaceae</taxon>
        <taxon>Tistrella</taxon>
    </lineage>
</organism>
<keyword evidence="4" id="KW-1185">Reference proteome</keyword>